<dbReference type="HAMAP" id="MF_03007">
    <property type="entry name" value="eIF3h"/>
    <property type="match status" value="1"/>
</dbReference>
<dbReference type="OrthoDB" id="10265695at2759"/>
<dbReference type="GO" id="GO:0033290">
    <property type="term" value="C:eukaryotic 48S preinitiation complex"/>
    <property type="evidence" value="ECO:0007669"/>
    <property type="project" value="UniProtKB-UniRule"/>
</dbReference>
<organism evidence="7 8">
    <name type="scientific">Mizuhopecten yessoensis</name>
    <name type="common">Japanese scallop</name>
    <name type="synonym">Patinopecten yessoensis</name>
    <dbReference type="NCBI Taxonomy" id="6573"/>
    <lineage>
        <taxon>Eukaryota</taxon>
        <taxon>Metazoa</taxon>
        <taxon>Spiralia</taxon>
        <taxon>Lophotrochozoa</taxon>
        <taxon>Mollusca</taxon>
        <taxon>Bivalvia</taxon>
        <taxon>Autobranchia</taxon>
        <taxon>Pteriomorphia</taxon>
        <taxon>Pectinida</taxon>
        <taxon>Pectinoidea</taxon>
        <taxon>Pectinidae</taxon>
        <taxon>Mizuhopecten</taxon>
    </lineage>
</organism>
<evidence type="ECO:0000313" key="7">
    <source>
        <dbReference type="EMBL" id="OWF56338.1"/>
    </source>
</evidence>
<dbReference type="FunFam" id="3.40.140.10:FF:000045">
    <property type="entry name" value="Eukaryotic translation initiation factor 3 subunit H"/>
    <property type="match status" value="1"/>
</dbReference>
<proteinExistence type="inferred from homology"/>
<comment type="subunit">
    <text evidence="4">Component of the eukaryotic translation initiation factor 3 (eIF-3) complex.</text>
</comment>
<keyword evidence="3 4" id="KW-0648">Protein biosynthesis</keyword>
<dbReference type="Proteomes" id="UP000242188">
    <property type="component" value="Unassembled WGS sequence"/>
</dbReference>
<dbReference type="InterPro" id="IPR000555">
    <property type="entry name" value="JAMM/MPN+_dom"/>
</dbReference>
<evidence type="ECO:0000313" key="8">
    <source>
        <dbReference type="Proteomes" id="UP000242188"/>
    </source>
</evidence>
<reference evidence="7 8" key="1">
    <citation type="journal article" date="2017" name="Nat. Ecol. Evol.">
        <title>Scallop genome provides insights into evolution of bilaterian karyotype and development.</title>
        <authorList>
            <person name="Wang S."/>
            <person name="Zhang J."/>
            <person name="Jiao W."/>
            <person name="Li J."/>
            <person name="Xun X."/>
            <person name="Sun Y."/>
            <person name="Guo X."/>
            <person name="Huan P."/>
            <person name="Dong B."/>
            <person name="Zhang L."/>
            <person name="Hu X."/>
            <person name="Sun X."/>
            <person name="Wang J."/>
            <person name="Zhao C."/>
            <person name="Wang Y."/>
            <person name="Wang D."/>
            <person name="Huang X."/>
            <person name="Wang R."/>
            <person name="Lv J."/>
            <person name="Li Y."/>
            <person name="Zhang Z."/>
            <person name="Liu B."/>
            <person name="Lu W."/>
            <person name="Hui Y."/>
            <person name="Liang J."/>
            <person name="Zhou Z."/>
            <person name="Hou R."/>
            <person name="Li X."/>
            <person name="Liu Y."/>
            <person name="Li H."/>
            <person name="Ning X."/>
            <person name="Lin Y."/>
            <person name="Zhao L."/>
            <person name="Xing Q."/>
            <person name="Dou J."/>
            <person name="Li Y."/>
            <person name="Mao J."/>
            <person name="Guo H."/>
            <person name="Dou H."/>
            <person name="Li T."/>
            <person name="Mu C."/>
            <person name="Jiang W."/>
            <person name="Fu Q."/>
            <person name="Fu X."/>
            <person name="Miao Y."/>
            <person name="Liu J."/>
            <person name="Yu Q."/>
            <person name="Li R."/>
            <person name="Liao H."/>
            <person name="Li X."/>
            <person name="Kong Y."/>
            <person name="Jiang Z."/>
            <person name="Chourrout D."/>
            <person name="Li R."/>
            <person name="Bao Z."/>
        </authorList>
    </citation>
    <scope>NUCLEOTIDE SEQUENCE [LARGE SCALE GENOMIC DNA]</scope>
    <source>
        <strain evidence="7 8">PY_sf001</strain>
    </source>
</reference>
<keyword evidence="8" id="KW-1185">Reference proteome</keyword>
<dbReference type="GO" id="GO:0016282">
    <property type="term" value="C:eukaryotic 43S preinitiation complex"/>
    <property type="evidence" value="ECO:0007669"/>
    <property type="project" value="UniProtKB-UniRule"/>
</dbReference>
<dbReference type="GO" id="GO:0005852">
    <property type="term" value="C:eukaryotic translation initiation factor 3 complex"/>
    <property type="evidence" value="ECO:0007669"/>
    <property type="project" value="UniProtKB-UniRule"/>
</dbReference>
<comment type="function">
    <text evidence="4">Component of the eukaryotic translation initiation factor 3 (eIF-3) complex, which is involved in protein synthesis of a specialized repertoire of mRNAs and, together with other initiation factors, stimulates binding of mRNA and methionyl-tRNAi to the 40S ribosome. The eIF-3 complex specifically targets and initiates translation of a subset of mRNAs involved in cell proliferation.</text>
</comment>
<feature type="domain" description="MPN" evidence="6">
    <location>
        <begin position="15"/>
        <end position="149"/>
    </location>
</feature>
<evidence type="ECO:0000256" key="2">
    <source>
        <dbReference type="ARBA" id="ARBA00022540"/>
    </source>
</evidence>
<dbReference type="SMART" id="SM00232">
    <property type="entry name" value="JAB_MPN"/>
    <property type="match status" value="1"/>
</dbReference>
<comment type="subcellular location">
    <subcellularLocation>
        <location evidence="4">Cytoplasm</location>
    </subcellularLocation>
</comment>
<evidence type="ECO:0000256" key="5">
    <source>
        <dbReference type="SAM" id="MobiDB-lite"/>
    </source>
</evidence>
<comment type="caution">
    <text evidence="7">The sequence shown here is derived from an EMBL/GenBank/DDBJ whole genome shotgun (WGS) entry which is preliminary data.</text>
</comment>
<keyword evidence="2 4" id="KW-0396">Initiation factor</keyword>
<dbReference type="PROSITE" id="PS50249">
    <property type="entry name" value="MPN"/>
    <property type="match status" value="1"/>
</dbReference>
<evidence type="ECO:0000256" key="1">
    <source>
        <dbReference type="ARBA" id="ARBA00022490"/>
    </source>
</evidence>
<protein>
    <recommendedName>
        <fullName evidence="4">Eukaryotic translation initiation factor 3 subunit H</fullName>
        <shortName evidence="4">eIF3h</shortName>
    </recommendedName>
</protein>
<dbReference type="STRING" id="6573.A0A210R610"/>
<feature type="compositionally biased region" description="Polar residues" evidence="5">
    <location>
        <begin position="255"/>
        <end position="265"/>
    </location>
</feature>
<dbReference type="InterPro" id="IPR050242">
    <property type="entry name" value="JAMM_MPN+_peptidase_M67A"/>
</dbReference>
<dbReference type="EMBL" id="NEDP02000216">
    <property type="protein sequence ID" value="OWF56338.1"/>
    <property type="molecule type" value="Genomic_DNA"/>
</dbReference>
<dbReference type="PANTHER" id="PTHR10410">
    <property type="entry name" value="EUKARYOTIC TRANSLATION INITIATION FACTOR 3 -RELATED"/>
    <property type="match status" value="1"/>
</dbReference>
<dbReference type="GO" id="GO:0003743">
    <property type="term" value="F:translation initiation factor activity"/>
    <property type="evidence" value="ECO:0007669"/>
    <property type="project" value="UniProtKB-UniRule"/>
</dbReference>
<evidence type="ECO:0000256" key="3">
    <source>
        <dbReference type="ARBA" id="ARBA00022917"/>
    </source>
</evidence>
<dbReference type="InterPro" id="IPR045810">
    <property type="entry name" value="eIF3h_C"/>
</dbReference>
<dbReference type="Pfam" id="PF01398">
    <property type="entry name" value="JAB"/>
    <property type="match status" value="1"/>
</dbReference>
<dbReference type="InterPro" id="IPR037518">
    <property type="entry name" value="MPN"/>
</dbReference>
<comment type="similarity">
    <text evidence="4">Belongs to the eIF-3 subunit H family.</text>
</comment>
<dbReference type="AlphaFoldDB" id="A0A210R610"/>
<dbReference type="Gene3D" id="3.40.140.10">
    <property type="entry name" value="Cytidine Deaminase, domain 2"/>
    <property type="match status" value="1"/>
</dbReference>
<dbReference type="GO" id="GO:0001732">
    <property type="term" value="P:formation of cytoplasmic translation initiation complex"/>
    <property type="evidence" value="ECO:0007669"/>
    <property type="project" value="UniProtKB-UniRule"/>
</dbReference>
<dbReference type="GO" id="GO:0008237">
    <property type="term" value="F:metallopeptidase activity"/>
    <property type="evidence" value="ECO:0007669"/>
    <property type="project" value="InterPro"/>
</dbReference>
<evidence type="ECO:0000256" key="4">
    <source>
        <dbReference type="HAMAP-Rule" id="MF_03007"/>
    </source>
</evidence>
<sequence>MATARPTLSSAVQYVQIDGLVVLKVIKHCQEEGAGGTDLVQGVLLGLVVENRLEITNCFPFPRHNEDEDFDEVQYQMEMMRNLRHVNIDHLHVGWYQSTYFGSFINRLFLDSQYNYQNSIEESVVLIYDPLRTTKGYLSLKAYRLTKDMMDFYRKEDFTPDSLRDAGISFKNMLEEIPVIIRNSHLCNSLLCEVDQSLVASQKFNFLDLATSSMLEKNLRQLMESVDDVAMDANRYLNFQRQAAKQKLQKSQYIQKRASENAQRTQHGEAPLPEEDINRLFKPLQPMERLHSLLLAGQIDNYCAQKITYLFSTTTVNNIS</sequence>
<evidence type="ECO:0000259" key="6">
    <source>
        <dbReference type="PROSITE" id="PS50249"/>
    </source>
</evidence>
<dbReference type="Pfam" id="PF19445">
    <property type="entry name" value="eIF3h_C"/>
    <property type="match status" value="1"/>
</dbReference>
<dbReference type="CDD" id="cd08065">
    <property type="entry name" value="MPN_eIF3h"/>
    <property type="match status" value="1"/>
</dbReference>
<accession>A0A210R610</accession>
<keyword evidence="1 4" id="KW-0963">Cytoplasm</keyword>
<name>A0A210R610_MIZYE</name>
<dbReference type="InterPro" id="IPR027524">
    <property type="entry name" value="eIF3h"/>
</dbReference>
<gene>
    <name evidence="7" type="ORF">KP79_PYT08294</name>
</gene>
<feature type="region of interest" description="Disordered" evidence="5">
    <location>
        <begin position="255"/>
        <end position="275"/>
    </location>
</feature>